<keyword evidence="2" id="KW-0813">Transport</keyword>
<evidence type="ECO:0000256" key="1">
    <source>
        <dbReference type="ARBA" id="ARBA00004581"/>
    </source>
</evidence>
<dbReference type="PANTHER" id="PTHR33162:SF1">
    <property type="entry name" value="SEC-INDEPENDENT PROTEIN TRANSLOCASE PROTEIN TATA, CHLOROPLASTIC"/>
    <property type="match status" value="1"/>
</dbReference>
<dbReference type="AlphaFoldDB" id="A0A834SUH1"/>
<evidence type="ECO:0000256" key="7">
    <source>
        <dbReference type="ARBA" id="ARBA00023136"/>
    </source>
</evidence>
<evidence type="ECO:0000313" key="10">
    <source>
        <dbReference type="Proteomes" id="UP000634136"/>
    </source>
</evidence>
<evidence type="ECO:0000256" key="6">
    <source>
        <dbReference type="ARBA" id="ARBA00023010"/>
    </source>
</evidence>
<comment type="caution">
    <text evidence="9">The sequence shown here is derived from an EMBL/GenBank/DDBJ whole genome shotgun (WGS) entry which is preliminary data.</text>
</comment>
<name>A0A834SUH1_9FABA</name>
<keyword evidence="3" id="KW-0812">Transmembrane</keyword>
<proteinExistence type="predicted"/>
<keyword evidence="5" id="KW-1133">Transmembrane helix</keyword>
<organism evidence="9 10">
    <name type="scientific">Senna tora</name>
    <dbReference type="NCBI Taxonomy" id="362788"/>
    <lineage>
        <taxon>Eukaryota</taxon>
        <taxon>Viridiplantae</taxon>
        <taxon>Streptophyta</taxon>
        <taxon>Embryophyta</taxon>
        <taxon>Tracheophyta</taxon>
        <taxon>Spermatophyta</taxon>
        <taxon>Magnoliopsida</taxon>
        <taxon>eudicotyledons</taxon>
        <taxon>Gunneridae</taxon>
        <taxon>Pentapetalae</taxon>
        <taxon>rosids</taxon>
        <taxon>fabids</taxon>
        <taxon>Fabales</taxon>
        <taxon>Fabaceae</taxon>
        <taxon>Caesalpinioideae</taxon>
        <taxon>Cassia clade</taxon>
        <taxon>Senna</taxon>
    </lineage>
</organism>
<evidence type="ECO:0000313" key="9">
    <source>
        <dbReference type="EMBL" id="KAF7810505.1"/>
    </source>
</evidence>
<dbReference type="Pfam" id="PF02416">
    <property type="entry name" value="TatA_B_E"/>
    <property type="match status" value="1"/>
</dbReference>
<evidence type="ECO:0000256" key="8">
    <source>
        <dbReference type="ARBA" id="ARBA00025340"/>
    </source>
</evidence>
<evidence type="ECO:0000256" key="5">
    <source>
        <dbReference type="ARBA" id="ARBA00022989"/>
    </source>
</evidence>
<keyword evidence="6" id="KW-0811">Translocation</keyword>
<dbReference type="NCBIfam" id="TIGR01411">
    <property type="entry name" value="tatAE"/>
    <property type="match status" value="1"/>
</dbReference>
<reference evidence="9" key="1">
    <citation type="submission" date="2020-09" db="EMBL/GenBank/DDBJ databases">
        <title>Genome-Enabled Discovery of Anthraquinone Biosynthesis in Senna tora.</title>
        <authorList>
            <person name="Kang S.-H."/>
            <person name="Pandey R.P."/>
            <person name="Lee C.-M."/>
            <person name="Sim J.-S."/>
            <person name="Jeong J.-T."/>
            <person name="Choi B.-S."/>
            <person name="Jung M."/>
            <person name="Ginzburg D."/>
            <person name="Zhao K."/>
            <person name="Won S.Y."/>
            <person name="Oh T.-J."/>
            <person name="Yu Y."/>
            <person name="Kim N.-H."/>
            <person name="Lee O.R."/>
            <person name="Lee T.-H."/>
            <person name="Bashyal P."/>
            <person name="Kim T.-S."/>
            <person name="Lee W.-H."/>
            <person name="Kawkins C."/>
            <person name="Kim C.-K."/>
            <person name="Kim J.S."/>
            <person name="Ahn B.O."/>
            <person name="Rhee S.Y."/>
            <person name="Sohng J.K."/>
        </authorList>
    </citation>
    <scope>NUCLEOTIDE SEQUENCE</scope>
    <source>
        <tissue evidence="9">Leaf</tissue>
    </source>
</reference>
<keyword evidence="7" id="KW-0472">Membrane</keyword>
<dbReference type="Gene3D" id="1.20.5.3310">
    <property type="match status" value="1"/>
</dbReference>
<sequence length="208" mass="23750">MAHLQRRRVLSHRGDSLREDYSKKVDFDKGDKEVKFDLEDPSKLELRHSYFLRKIQALVVTRGGKCEWRAEEKEILGMRRRLIATAAGEVRRSEPPTITILLYIRVFLSIFTEREWGVPELVVIAGVAALVFGPKKLPEVGGSIGKTVKSFQQVMYDASRVRLHAGQQAEQQDLTVEGVSEVENEFDQSLRDFNSKIPISFCVQPLHL</sequence>
<evidence type="ECO:0000256" key="3">
    <source>
        <dbReference type="ARBA" id="ARBA00022692"/>
    </source>
</evidence>
<keyword evidence="10" id="KW-1185">Reference proteome</keyword>
<dbReference type="EMBL" id="JAAIUW010000011">
    <property type="protein sequence ID" value="KAF7810505.1"/>
    <property type="molecule type" value="Genomic_DNA"/>
</dbReference>
<dbReference type="GO" id="GO:0043953">
    <property type="term" value="P:protein transport by the Tat complex"/>
    <property type="evidence" value="ECO:0007669"/>
    <property type="project" value="InterPro"/>
</dbReference>
<keyword evidence="4" id="KW-0653">Protein transport</keyword>
<dbReference type="Proteomes" id="UP000634136">
    <property type="component" value="Unassembled WGS sequence"/>
</dbReference>
<dbReference type="InterPro" id="IPR006312">
    <property type="entry name" value="TatA/E"/>
</dbReference>
<evidence type="ECO:0000256" key="2">
    <source>
        <dbReference type="ARBA" id="ARBA00022448"/>
    </source>
</evidence>
<comment type="subcellular location">
    <subcellularLocation>
        <location evidence="1">Plastid</location>
        <location evidence="1">Chloroplast thylakoid membrane</location>
        <topology evidence="1">Single-pass membrane protein</topology>
    </subcellularLocation>
</comment>
<dbReference type="OrthoDB" id="1923722at2759"/>
<evidence type="ECO:0000256" key="4">
    <source>
        <dbReference type="ARBA" id="ARBA00022927"/>
    </source>
</evidence>
<comment type="function">
    <text evidence="8">Part of the twin-arginine translocation (Tat) system that transports large folded proteins containing a characteristic twin-arginine motif in their signal peptide across the thylakoid membrane. Involved in delta pH-dependent protein transport required for chloroplast development, especially thylakoid membrane formation. TATC and TATB mediate precursor recognition, whereas TATA facilitates translocation.</text>
</comment>
<dbReference type="GO" id="GO:0009535">
    <property type="term" value="C:chloroplast thylakoid membrane"/>
    <property type="evidence" value="ECO:0007669"/>
    <property type="project" value="UniProtKB-SubCell"/>
</dbReference>
<protein>
    <submittedName>
        <fullName evidence="9">Sec-independent protein translocase protein TATA, chloroplastic</fullName>
    </submittedName>
</protein>
<gene>
    <name evidence="9" type="ORF">G2W53_037248</name>
</gene>
<dbReference type="PANTHER" id="PTHR33162">
    <property type="entry name" value="SEC-INDEPENDENT PROTEIN TRANSLOCASE PROTEIN TATA, CHLOROPLASTIC"/>
    <property type="match status" value="1"/>
</dbReference>
<dbReference type="InterPro" id="IPR003369">
    <property type="entry name" value="TatA/B/E"/>
</dbReference>
<accession>A0A834SUH1</accession>
<dbReference type="GO" id="GO:0006886">
    <property type="term" value="P:intracellular protein transport"/>
    <property type="evidence" value="ECO:0007669"/>
    <property type="project" value="UniProtKB-ARBA"/>
</dbReference>